<evidence type="ECO:0000313" key="2">
    <source>
        <dbReference type="Proteomes" id="UP000070250"/>
    </source>
</evidence>
<dbReference type="EMBL" id="CP011971">
    <property type="protein sequence ID" value="AMN47927.1"/>
    <property type="molecule type" value="Genomic_DNA"/>
</dbReference>
<proteinExistence type="predicted"/>
<dbReference type="Proteomes" id="UP000070250">
    <property type="component" value="Chromosome"/>
</dbReference>
<dbReference type="STRING" id="465721.ACG33_12625"/>
<dbReference type="RefSeq" id="WP_066921698.1">
    <property type="nucleotide sequence ID" value="NZ_CP011971.1"/>
</dbReference>
<gene>
    <name evidence="1" type="ORF">ACG33_12625</name>
</gene>
<dbReference type="KEGG" id="sdf:ACG33_12625"/>
<evidence type="ECO:0000313" key="1">
    <source>
        <dbReference type="EMBL" id="AMN47927.1"/>
    </source>
</evidence>
<organism evidence="1 2">
    <name type="scientific">Steroidobacter denitrificans</name>
    <dbReference type="NCBI Taxonomy" id="465721"/>
    <lineage>
        <taxon>Bacteria</taxon>
        <taxon>Pseudomonadati</taxon>
        <taxon>Pseudomonadota</taxon>
        <taxon>Gammaproteobacteria</taxon>
        <taxon>Steroidobacterales</taxon>
        <taxon>Steroidobacteraceae</taxon>
        <taxon>Steroidobacter</taxon>
    </lineage>
</organism>
<keyword evidence="2" id="KW-1185">Reference proteome</keyword>
<name>A0A127FBZ0_STEDE</name>
<protein>
    <submittedName>
        <fullName evidence="1">Uncharacterized protein</fullName>
    </submittedName>
</protein>
<sequence>MNLDELKAAYPDLTFEEVGSDESWDEDASGFCFVIEANIHAKRGRATVMVDDLPRVAFTGNTVGIRKMLVKWDLSRSHLAYLAYELGRAEMAIRHGLPFQQE</sequence>
<accession>A0A127FBZ0</accession>
<dbReference type="AlphaFoldDB" id="A0A127FBZ0"/>
<reference evidence="1 2" key="1">
    <citation type="submission" date="2015-06" db="EMBL/GenBank/DDBJ databases">
        <title>A Comprehensive Approach to Explore the Metabolic and Phylogenetic Diversity of Bacterial Steroid Degradation in the Environment: Testosterone as an Example.</title>
        <authorList>
            <person name="Yang F.-C."/>
            <person name="Chen Y.-L."/>
            <person name="Yu C.-P."/>
            <person name="Tang S.-L."/>
            <person name="Wang P.-H."/>
            <person name="Ismail W."/>
            <person name="Wang C.-H."/>
            <person name="Yang C.-Y."/>
            <person name="Chiang Y.-R."/>
        </authorList>
    </citation>
    <scope>NUCLEOTIDE SEQUENCE [LARGE SCALE GENOMIC DNA]</scope>
    <source>
        <strain evidence="1 2">DSM 18526</strain>
    </source>
</reference>